<dbReference type="AlphaFoldDB" id="A0A0E4BQL4"/>
<dbReference type="EMBL" id="AP014685">
    <property type="protein sequence ID" value="BAR57679.1"/>
    <property type="molecule type" value="Genomic_DNA"/>
</dbReference>
<gene>
    <name evidence="1" type="ORF">NK6_4512</name>
</gene>
<evidence type="ECO:0000313" key="1">
    <source>
        <dbReference type="EMBL" id="BAR57679.1"/>
    </source>
</evidence>
<accession>A0A0E4BQL4</accession>
<reference evidence="1 2" key="1">
    <citation type="submission" date="2014-11" db="EMBL/GenBank/DDBJ databases">
        <title>Symbiosis island explosion on the genome of extra-slow-growing strains of soybean bradyrhizobia with massive insertion sequences.</title>
        <authorList>
            <person name="Iida T."/>
            <person name="Minamisawa K."/>
        </authorList>
    </citation>
    <scope>NUCLEOTIDE SEQUENCE [LARGE SCALE GENOMIC DNA]</scope>
    <source>
        <strain evidence="1 2">NK6</strain>
    </source>
</reference>
<dbReference type="Proteomes" id="UP000063308">
    <property type="component" value="Chromosome"/>
</dbReference>
<evidence type="ECO:0000313" key="2">
    <source>
        <dbReference type="Proteomes" id="UP000063308"/>
    </source>
</evidence>
<proteinExistence type="predicted"/>
<protein>
    <submittedName>
        <fullName evidence="1">Uncharacterized protein</fullName>
    </submittedName>
</protein>
<sequence>MLDAFQASILDLADLIIDQLAALHVATQLSQHVGQYWLSLRSAQIFKASGCLL</sequence>
<organism evidence="1 2">
    <name type="scientific">Bradyrhizobium diazoefficiens</name>
    <dbReference type="NCBI Taxonomy" id="1355477"/>
    <lineage>
        <taxon>Bacteria</taxon>
        <taxon>Pseudomonadati</taxon>
        <taxon>Pseudomonadota</taxon>
        <taxon>Alphaproteobacteria</taxon>
        <taxon>Hyphomicrobiales</taxon>
        <taxon>Nitrobacteraceae</taxon>
        <taxon>Bradyrhizobium</taxon>
    </lineage>
</organism>
<name>A0A0E4BQL4_9BRAD</name>